<dbReference type="Pfam" id="PF08263">
    <property type="entry name" value="LRRNT_2"/>
    <property type="match status" value="1"/>
</dbReference>
<dbReference type="SUPFAM" id="SSF52058">
    <property type="entry name" value="L domain-like"/>
    <property type="match status" value="1"/>
</dbReference>
<evidence type="ECO:0000313" key="9">
    <source>
        <dbReference type="EMBL" id="GKV44225.1"/>
    </source>
</evidence>
<proteinExistence type="predicted"/>
<reference evidence="9 10" key="1">
    <citation type="journal article" date="2021" name="Commun. Biol.">
        <title>The genome of Shorea leprosula (Dipterocarpaceae) highlights the ecological relevance of drought in aseasonal tropical rainforests.</title>
        <authorList>
            <person name="Ng K.K.S."/>
            <person name="Kobayashi M.J."/>
            <person name="Fawcett J.A."/>
            <person name="Hatakeyama M."/>
            <person name="Paape T."/>
            <person name="Ng C.H."/>
            <person name="Ang C.C."/>
            <person name="Tnah L.H."/>
            <person name="Lee C.T."/>
            <person name="Nishiyama T."/>
            <person name="Sese J."/>
            <person name="O'Brien M.J."/>
            <person name="Copetti D."/>
            <person name="Mohd Noor M.I."/>
            <person name="Ong R.C."/>
            <person name="Putra M."/>
            <person name="Sireger I.Z."/>
            <person name="Indrioko S."/>
            <person name="Kosugi Y."/>
            <person name="Izuno A."/>
            <person name="Isagi Y."/>
            <person name="Lee S.L."/>
            <person name="Shimizu K.K."/>
        </authorList>
    </citation>
    <scope>NUCLEOTIDE SEQUENCE [LARGE SCALE GENOMIC DNA]</scope>
    <source>
        <strain evidence="9">214</strain>
    </source>
</reference>
<keyword evidence="1" id="KW-0433">Leucine-rich repeat</keyword>
<keyword evidence="10" id="KW-1185">Reference proteome</keyword>
<evidence type="ECO:0000256" key="7">
    <source>
        <dbReference type="SAM" id="SignalP"/>
    </source>
</evidence>
<evidence type="ECO:0000256" key="4">
    <source>
        <dbReference type="ARBA" id="ARBA00022989"/>
    </source>
</evidence>
<dbReference type="Proteomes" id="UP001054252">
    <property type="component" value="Unassembled WGS sequence"/>
</dbReference>
<dbReference type="EMBL" id="BPVZ01000178">
    <property type="protein sequence ID" value="GKV44225.1"/>
    <property type="molecule type" value="Genomic_DNA"/>
</dbReference>
<dbReference type="InterPro" id="IPR050333">
    <property type="entry name" value="SLRP"/>
</dbReference>
<dbReference type="InterPro" id="IPR001611">
    <property type="entry name" value="Leu-rich_rpt"/>
</dbReference>
<evidence type="ECO:0000256" key="5">
    <source>
        <dbReference type="ARBA" id="ARBA00023136"/>
    </source>
</evidence>
<dbReference type="InterPro" id="IPR013210">
    <property type="entry name" value="LRR_N_plant-typ"/>
</dbReference>
<keyword evidence="3" id="KW-0677">Repeat</keyword>
<evidence type="ECO:0000256" key="6">
    <source>
        <dbReference type="SAM" id="Phobius"/>
    </source>
</evidence>
<dbReference type="SMART" id="SM00369">
    <property type="entry name" value="LRR_TYP"/>
    <property type="match status" value="9"/>
</dbReference>
<feature type="signal peptide" evidence="7">
    <location>
        <begin position="1"/>
        <end position="23"/>
    </location>
</feature>
<dbReference type="PRINTS" id="PR00019">
    <property type="entry name" value="LEURICHRPT"/>
</dbReference>
<keyword evidence="4 6" id="KW-1133">Transmembrane helix</keyword>
<dbReference type="Pfam" id="PF13516">
    <property type="entry name" value="LRR_6"/>
    <property type="match status" value="1"/>
</dbReference>
<gene>
    <name evidence="9" type="ORF">SLEP1_g51425</name>
</gene>
<dbReference type="PANTHER" id="PTHR45712">
    <property type="entry name" value="AGAP008170-PA"/>
    <property type="match status" value="1"/>
</dbReference>
<dbReference type="InterPro" id="IPR003591">
    <property type="entry name" value="Leu-rich_rpt_typical-subtyp"/>
</dbReference>
<dbReference type="PROSITE" id="PS51450">
    <property type="entry name" value="LRR"/>
    <property type="match status" value="4"/>
</dbReference>
<accession>A0AAV5M381</accession>
<dbReference type="Pfam" id="PF00560">
    <property type="entry name" value="LRR_1"/>
    <property type="match status" value="1"/>
</dbReference>
<feature type="domain" description="Leucine-rich repeat-containing N-terminal plant-type" evidence="8">
    <location>
        <begin position="28"/>
        <end position="67"/>
    </location>
</feature>
<comment type="caution">
    <text evidence="9">The sequence shown here is derived from an EMBL/GenBank/DDBJ whole genome shotgun (WGS) entry which is preliminary data.</text>
</comment>
<dbReference type="PANTHER" id="PTHR45712:SF22">
    <property type="entry name" value="INSULIN-LIKE GROWTH FACTOR-BINDING PROTEIN COMPLEX ACID LABILE SUBUNIT"/>
    <property type="match status" value="1"/>
</dbReference>
<keyword evidence="7" id="KW-0732">Signal</keyword>
<feature type="chain" id="PRO_5043360744" description="Leucine-rich repeat-containing N-terminal plant-type domain-containing protein" evidence="7">
    <location>
        <begin position="24"/>
        <end position="407"/>
    </location>
</feature>
<organism evidence="9 10">
    <name type="scientific">Rubroshorea leprosula</name>
    <dbReference type="NCBI Taxonomy" id="152421"/>
    <lineage>
        <taxon>Eukaryota</taxon>
        <taxon>Viridiplantae</taxon>
        <taxon>Streptophyta</taxon>
        <taxon>Embryophyta</taxon>
        <taxon>Tracheophyta</taxon>
        <taxon>Spermatophyta</taxon>
        <taxon>Magnoliopsida</taxon>
        <taxon>eudicotyledons</taxon>
        <taxon>Gunneridae</taxon>
        <taxon>Pentapetalae</taxon>
        <taxon>rosids</taxon>
        <taxon>malvids</taxon>
        <taxon>Malvales</taxon>
        <taxon>Dipterocarpaceae</taxon>
        <taxon>Rubroshorea</taxon>
    </lineage>
</organism>
<protein>
    <recommendedName>
        <fullName evidence="8">Leucine-rich repeat-containing N-terminal plant-type domain-containing protein</fullName>
    </recommendedName>
</protein>
<feature type="transmembrane region" description="Helical" evidence="6">
    <location>
        <begin position="384"/>
        <end position="406"/>
    </location>
</feature>
<dbReference type="Gene3D" id="3.80.10.10">
    <property type="entry name" value="Ribonuclease Inhibitor"/>
    <property type="match status" value="4"/>
</dbReference>
<dbReference type="Pfam" id="PF13855">
    <property type="entry name" value="LRR_8"/>
    <property type="match status" value="2"/>
</dbReference>
<evidence type="ECO:0000256" key="1">
    <source>
        <dbReference type="ARBA" id="ARBA00022614"/>
    </source>
</evidence>
<evidence type="ECO:0000256" key="2">
    <source>
        <dbReference type="ARBA" id="ARBA00022692"/>
    </source>
</evidence>
<evidence type="ECO:0000259" key="8">
    <source>
        <dbReference type="Pfam" id="PF08263"/>
    </source>
</evidence>
<dbReference type="SMART" id="SM00365">
    <property type="entry name" value="LRR_SD22"/>
    <property type="match status" value="9"/>
</dbReference>
<dbReference type="AlphaFoldDB" id="A0AAV5M381"/>
<evidence type="ECO:0000313" key="10">
    <source>
        <dbReference type="Proteomes" id="UP001054252"/>
    </source>
</evidence>
<evidence type="ECO:0000256" key="3">
    <source>
        <dbReference type="ARBA" id="ARBA00022737"/>
    </source>
</evidence>
<dbReference type="InterPro" id="IPR032675">
    <property type="entry name" value="LRR_dom_sf"/>
</dbReference>
<sequence length="407" mass="45265">MEEKWVGAIVLLVLVSGWYCSCCCGCLEEERIALLNLKHSIPPPTDYVLASWGGHGDCCKWVGIECNITTKRVFQLSLNFTRGWDVKGWYLNSSLFSPLEELKSLFLRANSIFGFMKNEGLEKLSTLSNLEVLDLSDNQLNNSILSSLASLSSLKVLNLAGNQMEGSLHIRGVKRPLGLSNLEVLDLRDNSFNNTILSSLKGLSSLRSLNLRWNKLQGILNIKELVGLNELKELDLSNNNVESFMAPKGIKRPLGLSNLEVLHLYNNSFSNTTLSSLRGLPSLKILDLSKNKLKGVLNVEELIGLNKLKELDLSYNNVESFVTPKGIKGPLGLSNLEVLHLYNNSFTNTTLSSLRGLSSLKSLDLSKNKLKGILNIKGRSIISLVFYFHLSLNILLIKCCFFSLIFI</sequence>
<keyword evidence="2 6" id="KW-0812">Transmembrane</keyword>
<keyword evidence="5 6" id="KW-0472">Membrane</keyword>
<name>A0AAV5M381_9ROSI</name>